<dbReference type="Gene3D" id="3.20.20.70">
    <property type="entry name" value="Aldolase class I"/>
    <property type="match status" value="1"/>
</dbReference>
<accession>A0ABW5C4I7</accession>
<keyword evidence="4" id="KW-0862">Zinc</keyword>
<dbReference type="RefSeq" id="WP_379053617.1">
    <property type="nucleotide sequence ID" value="NZ_JBHUIK010000009.1"/>
</dbReference>
<protein>
    <submittedName>
        <fullName evidence="5">3-keto-5-aminohexanoate cleavage protein</fullName>
    </submittedName>
</protein>
<evidence type="ECO:0000313" key="5">
    <source>
        <dbReference type="EMBL" id="MFD2216854.1"/>
    </source>
</evidence>
<dbReference type="EMBL" id="JBHUIK010000009">
    <property type="protein sequence ID" value="MFD2216854.1"/>
    <property type="molecule type" value="Genomic_DNA"/>
</dbReference>
<reference evidence="6" key="1">
    <citation type="journal article" date="2019" name="Int. J. Syst. Evol. Microbiol.">
        <title>The Global Catalogue of Microorganisms (GCM) 10K type strain sequencing project: providing services to taxonomists for standard genome sequencing and annotation.</title>
        <authorList>
            <consortium name="The Broad Institute Genomics Platform"/>
            <consortium name="The Broad Institute Genome Sequencing Center for Infectious Disease"/>
            <person name="Wu L."/>
            <person name="Ma J."/>
        </authorList>
    </citation>
    <scope>NUCLEOTIDE SEQUENCE [LARGE SCALE GENOMIC DNA]</scope>
    <source>
        <strain evidence="6">CGMCC 1.15474</strain>
    </source>
</reference>
<evidence type="ECO:0000256" key="4">
    <source>
        <dbReference type="ARBA" id="ARBA00022833"/>
    </source>
</evidence>
<dbReference type="PANTHER" id="PTHR37418">
    <property type="entry name" value="3-KETO-5-AMINOHEXANOATE CLEAVAGE ENZYME-RELATED"/>
    <property type="match status" value="1"/>
</dbReference>
<evidence type="ECO:0000256" key="1">
    <source>
        <dbReference type="ARBA" id="ARBA00001947"/>
    </source>
</evidence>
<sequence>MGEFDSKVILTVAPTGAWPTKKETPYVPLQPEEIADEVYACYQAGASIAHIHVRDDEGNASMSFEKFKETVKLIRERCDIVLNLTTSGGIGLTDDVRIKPFVELKPEMASFDCGSMNWQHSTVFENSPKFLEKLGQTMQEHEVKPEIEIFDAGMVYNALYYLKKGILKAPLHFQFVLGAAGGMAATVENLVFLKSLIPEGSTWSAFGIGKGHLPILYATLALGGHLRVGMEDNIFFAKGQLAKSNVEFVERTKRTVAEIGMEIATPDEARSMLGLKVPSNMNQ</sequence>
<evidence type="ECO:0000256" key="2">
    <source>
        <dbReference type="ARBA" id="ARBA00022679"/>
    </source>
</evidence>
<name>A0ABW5C4I7_9BACI</name>
<dbReference type="InterPro" id="IPR013785">
    <property type="entry name" value="Aldolase_TIM"/>
</dbReference>
<organism evidence="5 6">
    <name type="scientific">Metabacillus endolithicus</name>
    <dbReference type="NCBI Taxonomy" id="1535204"/>
    <lineage>
        <taxon>Bacteria</taxon>
        <taxon>Bacillati</taxon>
        <taxon>Bacillota</taxon>
        <taxon>Bacilli</taxon>
        <taxon>Bacillales</taxon>
        <taxon>Bacillaceae</taxon>
        <taxon>Metabacillus</taxon>
    </lineage>
</organism>
<dbReference type="Proteomes" id="UP001597318">
    <property type="component" value="Unassembled WGS sequence"/>
</dbReference>
<proteinExistence type="predicted"/>
<evidence type="ECO:0000256" key="3">
    <source>
        <dbReference type="ARBA" id="ARBA00022723"/>
    </source>
</evidence>
<evidence type="ECO:0000313" key="6">
    <source>
        <dbReference type="Proteomes" id="UP001597318"/>
    </source>
</evidence>
<comment type="cofactor">
    <cofactor evidence="1">
        <name>Zn(2+)</name>
        <dbReference type="ChEBI" id="CHEBI:29105"/>
    </cofactor>
</comment>
<keyword evidence="6" id="KW-1185">Reference proteome</keyword>
<dbReference type="Pfam" id="PF05853">
    <property type="entry name" value="BKACE"/>
    <property type="match status" value="1"/>
</dbReference>
<gene>
    <name evidence="5" type="ORF">ACFSKK_24600</name>
</gene>
<dbReference type="PANTHER" id="PTHR37418:SF2">
    <property type="entry name" value="3-KETO-5-AMINOHEXANOATE CLEAVAGE ENZYME"/>
    <property type="match status" value="1"/>
</dbReference>
<comment type="caution">
    <text evidence="5">The sequence shown here is derived from an EMBL/GenBank/DDBJ whole genome shotgun (WGS) entry which is preliminary data.</text>
</comment>
<keyword evidence="3" id="KW-0479">Metal-binding</keyword>
<dbReference type="InterPro" id="IPR008567">
    <property type="entry name" value="BKACE"/>
</dbReference>
<keyword evidence="2" id="KW-0808">Transferase</keyword>